<protein>
    <submittedName>
        <fullName evidence="1">Uncharacterized protein</fullName>
    </submittedName>
</protein>
<evidence type="ECO:0000313" key="1">
    <source>
        <dbReference type="EMBL" id="KAL3632720.1"/>
    </source>
</evidence>
<dbReference type="Proteomes" id="UP001632038">
    <property type="component" value="Unassembled WGS sequence"/>
</dbReference>
<evidence type="ECO:0000313" key="2">
    <source>
        <dbReference type="Proteomes" id="UP001632038"/>
    </source>
</evidence>
<accession>A0ABD3CRX4</accession>
<organism evidence="1 2">
    <name type="scientific">Castilleja foliolosa</name>
    <dbReference type="NCBI Taxonomy" id="1961234"/>
    <lineage>
        <taxon>Eukaryota</taxon>
        <taxon>Viridiplantae</taxon>
        <taxon>Streptophyta</taxon>
        <taxon>Embryophyta</taxon>
        <taxon>Tracheophyta</taxon>
        <taxon>Spermatophyta</taxon>
        <taxon>Magnoliopsida</taxon>
        <taxon>eudicotyledons</taxon>
        <taxon>Gunneridae</taxon>
        <taxon>Pentapetalae</taxon>
        <taxon>asterids</taxon>
        <taxon>lamiids</taxon>
        <taxon>Lamiales</taxon>
        <taxon>Orobanchaceae</taxon>
        <taxon>Pedicularideae</taxon>
        <taxon>Castillejinae</taxon>
        <taxon>Castilleja</taxon>
    </lineage>
</organism>
<reference evidence="2" key="1">
    <citation type="journal article" date="2024" name="IScience">
        <title>Strigolactones Initiate the Formation of Haustorium-like Structures in Castilleja.</title>
        <authorList>
            <person name="Buerger M."/>
            <person name="Peterson D."/>
            <person name="Chory J."/>
        </authorList>
    </citation>
    <scope>NUCLEOTIDE SEQUENCE [LARGE SCALE GENOMIC DNA]</scope>
</reference>
<keyword evidence="2" id="KW-1185">Reference proteome</keyword>
<dbReference type="EMBL" id="JAVIJP010000032">
    <property type="protein sequence ID" value="KAL3632720.1"/>
    <property type="molecule type" value="Genomic_DNA"/>
</dbReference>
<sequence>MAMPSFNILSCFSEQREKRRYVCEGDVCYLRDTEATRPANSKKIDTKSSSRVPFYRVSSTTKSGDHVKNK</sequence>
<gene>
    <name evidence="1" type="ORF">CASFOL_025704</name>
</gene>
<name>A0ABD3CRX4_9LAMI</name>
<dbReference type="AlphaFoldDB" id="A0ABD3CRX4"/>
<comment type="caution">
    <text evidence="1">The sequence shown here is derived from an EMBL/GenBank/DDBJ whole genome shotgun (WGS) entry which is preliminary data.</text>
</comment>
<proteinExistence type="predicted"/>